<evidence type="ECO:0000256" key="6">
    <source>
        <dbReference type="ARBA" id="ARBA00023136"/>
    </source>
</evidence>
<name>A0AAD4JE38_PERFH</name>
<feature type="compositionally biased region" description="Polar residues" evidence="8">
    <location>
        <begin position="161"/>
        <end position="172"/>
    </location>
</feature>
<feature type="region of interest" description="Disordered" evidence="8">
    <location>
        <begin position="130"/>
        <end position="189"/>
    </location>
</feature>
<reference evidence="9 10" key="1">
    <citation type="journal article" date="2021" name="Nat. Commun.">
        <title>Incipient diploidization of the medicinal plant Perilla within 10,000 years.</title>
        <authorList>
            <person name="Zhang Y."/>
            <person name="Shen Q."/>
            <person name="Leng L."/>
            <person name="Zhang D."/>
            <person name="Chen S."/>
            <person name="Shi Y."/>
            <person name="Ning Z."/>
            <person name="Chen S."/>
        </authorList>
    </citation>
    <scope>NUCLEOTIDE SEQUENCE [LARGE SCALE GENOMIC DNA]</scope>
    <source>
        <strain evidence="10">cv. PC099</strain>
    </source>
</reference>
<organism evidence="9 10">
    <name type="scientific">Perilla frutescens var. hirtella</name>
    <name type="common">Perilla citriodora</name>
    <name type="synonym">Perilla setoyensis</name>
    <dbReference type="NCBI Taxonomy" id="608512"/>
    <lineage>
        <taxon>Eukaryota</taxon>
        <taxon>Viridiplantae</taxon>
        <taxon>Streptophyta</taxon>
        <taxon>Embryophyta</taxon>
        <taxon>Tracheophyta</taxon>
        <taxon>Spermatophyta</taxon>
        <taxon>Magnoliopsida</taxon>
        <taxon>eudicotyledons</taxon>
        <taxon>Gunneridae</taxon>
        <taxon>Pentapetalae</taxon>
        <taxon>asterids</taxon>
        <taxon>lamiids</taxon>
        <taxon>Lamiales</taxon>
        <taxon>Lamiaceae</taxon>
        <taxon>Nepetoideae</taxon>
        <taxon>Elsholtzieae</taxon>
        <taxon>Perilla</taxon>
    </lineage>
</organism>
<comment type="similarity">
    <text evidence="3">Belongs to the BIG GRAIN 1 (BG1) plant protein family.</text>
</comment>
<evidence type="ECO:0000256" key="2">
    <source>
        <dbReference type="ARBA" id="ARBA00004236"/>
    </source>
</evidence>
<sequence>MSSTSVTAGLSSDPNKTYKNSFHWRNDSGELDVFEAARYFSGAGNDQAAAAAAVPAAYINFIREDRRHHAAARRSLDVPIMRSNPINPSDYHNIIDQKQLKEPNKMKLKQPSSPGGRIASFLNSLFNQTSLKKKKKSKTGKDFEEESSGTAGGRRKRRSSISHFRITSTTKNAAADKGSGFRTPPPYANTPTKSYKELARFAADHHAVCLKAGGLNLEEKKLRVSEKMLKINVGNLEKMEVEDDGAESDSSSDLFDLPNHDLDFFSSGLPVYETTHMERIRIATPISSAT</sequence>
<keyword evidence="10" id="KW-1185">Reference proteome</keyword>
<evidence type="ECO:0000256" key="7">
    <source>
        <dbReference type="ARBA" id="ARBA00023294"/>
    </source>
</evidence>
<comment type="caution">
    <text evidence="9">The sequence shown here is derived from an EMBL/GenBank/DDBJ whole genome shotgun (WGS) entry which is preliminary data.</text>
</comment>
<evidence type="ECO:0008006" key="11">
    <source>
        <dbReference type="Google" id="ProtNLM"/>
    </source>
</evidence>
<dbReference type="AlphaFoldDB" id="A0AAD4JE38"/>
<dbReference type="GO" id="GO:0005886">
    <property type="term" value="C:plasma membrane"/>
    <property type="evidence" value="ECO:0007669"/>
    <property type="project" value="UniProtKB-SubCell"/>
</dbReference>
<dbReference type="EMBL" id="SDAM02000074">
    <property type="protein sequence ID" value="KAH6832139.1"/>
    <property type="molecule type" value="Genomic_DNA"/>
</dbReference>
<dbReference type="PANTHER" id="PTHR33541:SF11">
    <property type="entry name" value="PROTEIN BIG GRAIN 1-LIKE E"/>
    <property type="match status" value="1"/>
</dbReference>
<evidence type="ECO:0000256" key="5">
    <source>
        <dbReference type="ARBA" id="ARBA00022475"/>
    </source>
</evidence>
<keyword evidence="4" id="KW-0813">Transport</keyword>
<evidence type="ECO:0000256" key="3">
    <source>
        <dbReference type="ARBA" id="ARBA00010067"/>
    </source>
</evidence>
<evidence type="ECO:0000256" key="1">
    <source>
        <dbReference type="ARBA" id="ARBA00002281"/>
    </source>
</evidence>
<dbReference type="GO" id="GO:0009734">
    <property type="term" value="P:auxin-activated signaling pathway"/>
    <property type="evidence" value="ECO:0007669"/>
    <property type="project" value="UniProtKB-KW"/>
</dbReference>
<evidence type="ECO:0000256" key="4">
    <source>
        <dbReference type="ARBA" id="ARBA00022448"/>
    </source>
</evidence>
<evidence type="ECO:0000313" key="10">
    <source>
        <dbReference type="Proteomes" id="UP001190926"/>
    </source>
</evidence>
<dbReference type="Proteomes" id="UP001190926">
    <property type="component" value="Unassembled WGS sequence"/>
</dbReference>
<keyword evidence="5" id="KW-1003">Cell membrane</keyword>
<gene>
    <name evidence="9" type="ORF">C2S53_007699</name>
</gene>
<dbReference type="InterPro" id="IPR039621">
    <property type="entry name" value="BG1-like"/>
</dbReference>
<accession>A0AAD4JE38</accession>
<dbReference type="PANTHER" id="PTHR33541">
    <property type="entry name" value="PROTEIN BIG GRAIN 1-LIKE A-RELATED"/>
    <property type="match status" value="1"/>
</dbReference>
<feature type="region of interest" description="Disordered" evidence="8">
    <location>
        <begin position="1"/>
        <end position="20"/>
    </location>
</feature>
<keyword evidence="6" id="KW-0472">Membrane</keyword>
<evidence type="ECO:0000256" key="8">
    <source>
        <dbReference type="SAM" id="MobiDB-lite"/>
    </source>
</evidence>
<comment type="function">
    <text evidence="1">Involved in auxin transport. Regulator of the auxin signaling pathway.</text>
</comment>
<comment type="subcellular location">
    <subcellularLocation>
        <location evidence="2">Cell membrane</location>
    </subcellularLocation>
</comment>
<evidence type="ECO:0000313" key="9">
    <source>
        <dbReference type="EMBL" id="KAH6832139.1"/>
    </source>
</evidence>
<keyword evidence="7" id="KW-0927">Auxin signaling pathway</keyword>
<proteinExistence type="inferred from homology"/>
<protein>
    <recommendedName>
        <fullName evidence="11">Protein BIG GRAIN 1-like E</fullName>
    </recommendedName>
</protein>